<dbReference type="GO" id="GO:0006508">
    <property type="term" value="P:proteolysis"/>
    <property type="evidence" value="ECO:0007669"/>
    <property type="project" value="UniProtKB-KW"/>
</dbReference>
<sequence length="150" mass="16491">MRAAWPLLLLALLTACASRPPGEERALRQAIRVDALAQVGKPYRYGGRGPDAFDCSGLVGYVYGRAGIKLPRSTLDLYRSGDAIDRDEARSGDLLFYRFEDGKRDPSHVVIYLGDGEAVHAPVSGGAVRATRIDVPWFQKRYAGARRVIE</sequence>
<dbReference type="SUPFAM" id="SSF54001">
    <property type="entry name" value="Cysteine proteinases"/>
    <property type="match status" value="1"/>
</dbReference>
<evidence type="ECO:0000259" key="6">
    <source>
        <dbReference type="PROSITE" id="PS51935"/>
    </source>
</evidence>
<evidence type="ECO:0000256" key="1">
    <source>
        <dbReference type="ARBA" id="ARBA00007074"/>
    </source>
</evidence>
<evidence type="ECO:0000313" key="7">
    <source>
        <dbReference type="EMBL" id="ROH89631.1"/>
    </source>
</evidence>
<accession>A0A3N0VAK5</accession>
<comment type="caution">
    <text evidence="7">The sequence shown here is derived from an EMBL/GenBank/DDBJ whole genome shotgun (WGS) entry which is preliminary data.</text>
</comment>
<evidence type="ECO:0000256" key="4">
    <source>
        <dbReference type="ARBA" id="ARBA00022807"/>
    </source>
</evidence>
<proteinExistence type="inferred from homology"/>
<feature type="domain" description="NlpC/P60" evidence="6">
    <location>
        <begin position="25"/>
        <end position="149"/>
    </location>
</feature>
<dbReference type="Gene3D" id="3.90.1720.10">
    <property type="entry name" value="endopeptidase domain like (from Nostoc punctiforme)"/>
    <property type="match status" value="1"/>
</dbReference>
<evidence type="ECO:0000256" key="5">
    <source>
        <dbReference type="SAM" id="SignalP"/>
    </source>
</evidence>
<dbReference type="Pfam" id="PF00877">
    <property type="entry name" value="NLPC_P60"/>
    <property type="match status" value="1"/>
</dbReference>
<dbReference type="InterPro" id="IPR038765">
    <property type="entry name" value="Papain-like_cys_pep_sf"/>
</dbReference>
<dbReference type="InterPro" id="IPR051202">
    <property type="entry name" value="Peptidase_C40"/>
</dbReference>
<dbReference type="InParanoid" id="A0A3N0VAK5"/>
<dbReference type="RefSeq" id="WP_123211928.1">
    <property type="nucleotide sequence ID" value="NZ_RJVO01000004.1"/>
</dbReference>
<feature type="signal peptide" evidence="5">
    <location>
        <begin position="1"/>
        <end position="17"/>
    </location>
</feature>
<reference evidence="7 8" key="1">
    <citation type="submission" date="2018-10" db="EMBL/GenBank/DDBJ databases">
        <authorList>
            <person name="Chen W.-M."/>
        </authorList>
    </citation>
    <scope>NUCLEOTIDE SEQUENCE [LARGE SCALE GENOMIC DNA]</scope>
    <source>
        <strain evidence="7 8">THS-13</strain>
    </source>
</reference>
<organism evidence="7 8">
    <name type="scientific">Stagnimonas aquatica</name>
    <dbReference type="NCBI Taxonomy" id="2689987"/>
    <lineage>
        <taxon>Bacteria</taxon>
        <taxon>Pseudomonadati</taxon>
        <taxon>Pseudomonadota</taxon>
        <taxon>Gammaproteobacteria</taxon>
        <taxon>Nevskiales</taxon>
        <taxon>Nevskiaceae</taxon>
        <taxon>Stagnimonas</taxon>
    </lineage>
</organism>
<gene>
    <name evidence="7" type="ORF">ED208_10925</name>
</gene>
<dbReference type="Proteomes" id="UP000282106">
    <property type="component" value="Unassembled WGS sequence"/>
</dbReference>
<protein>
    <submittedName>
        <fullName evidence="7">NlpC/P60 family protein</fullName>
    </submittedName>
</protein>
<keyword evidence="5" id="KW-0732">Signal</keyword>
<name>A0A3N0VAK5_9GAMM</name>
<evidence type="ECO:0000256" key="3">
    <source>
        <dbReference type="ARBA" id="ARBA00022801"/>
    </source>
</evidence>
<dbReference type="GO" id="GO:0008234">
    <property type="term" value="F:cysteine-type peptidase activity"/>
    <property type="evidence" value="ECO:0007669"/>
    <property type="project" value="UniProtKB-KW"/>
</dbReference>
<keyword evidence="2" id="KW-0645">Protease</keyword>
<dbReference type="PANTHER" id="PTHR47053">
    <property type="entry name" value="MUREIN DD-ENDOPEPTIDASE MEPH-RELATED"/>
    <property type="match status" value="1"/>
</dbReference>
<dbReference type="FunCoup" id="A0A3N0VAK5">
    <property type="interactions" value="53"/>
</dbReference>
<dbReference type="PANTHER" id="PTHR47053:SF1">
    <property type="entry name" value="MUREIN DD-ENDOPEPTIDASE MEPH-RELATED"/>
    <property type="match status" value="1"/>
</dbReference>
<evidence type="ECO:0000256" key="2">
    <source>
        <dbReference type="ARBA" id="ARBA00022670"/>
    </source>
</evidence>
<dbReference type="EMBL" id="RJVO01000004">
    <property type="protein sequence ID" value="ROH89631.1"/>
    <property type="molecule type" value="Genomic_DNA"/>
</dbReference>
<dbReference type="PROSITE" id="PS51257">
    <property type="entry name" value="PROKAR_LIPOPROTEIN"/>
    <property type="match status" value="1"/>
</dbReference>
<dbReference type="AlphaFoldDB" id="A0A3N0VAK5"/>
<keyword evidence="3" id="KW-0378">Hydrolase</keyword>
<comment type="similarity">
    <text evidence="1">Belongs to the peptidase C40 family.</text>
</comment>
<evidence type="ECO:0000313" key="8">
    <source>
        <dbReference type="Proteomes" id="UP000282106"/>
    </source>
</evidence>
<dbReference type="InterPro" id="IPR000064">
    <property type="entry name" value="NLP_P60_dom"/>
</dbReference>
<keyword evidence="8" id="KW-1185">Reference proteome</keyword>
<feature type="chain" id="PRO_5018238882" evidence="5">
    <location>
        <begin position="18"/>
        <end position="150"/>
    </location>
</feature>
<keyword evidence="4" id="KW-0788">Thiol protease</keyword>
<dbReference type="PROSITE" id="PS51935">
    <property type="entry name" value="NLPC_P60"/>
    <property type="match status" value="1"/>
</dbReference>